<accession>A0AA90YVD0</accession>
<comment type="caution">
    <text evidence="3">The sequence shown here is derived from an EMBL/GenBank/DDBJ whole genome shotgun (WGS) entry which is preliminary data.</text>
</comment>
<dbReference type="Proteomes" id="UP000597886">
    <property type="component" value="Unassembled WGS sequence"/>
</dbReference>
<dbReference type="RefSeq" id="WP_171118309.1">
    <property type="nucleotide sequence ID" value="NZ_WVQY01000002.1"/>
</dbReference>
<evidence type="ECO:0000313" key="2">
    <source>
        <dbReference type="EMBL" id="NOD30227.1"/>
    </source>
</evidence>
<organism evidence="3 4">
    <name type="scientific">Ruegeria atlantica</name>
    <dbReference type="NCBI Taxonomy" id="81569"/>
    <lineage>
        <taxon>Bacteria</taxon>
        <taxon>Pseudomonadati</taxon>
        <taxon>Pseudomonadota</taxon>
        <taxon>Alphaproteobacteria</taxon>
        <taxon>Rhodobacterales</taxon>
        <taxon>Roseobacteraceae</taxon>
        <taxon>Ruegeria</taxon>
    </lineage>
</organism>
<sequence length="204" mass="22927">MSNGKLIVLALACLGAAGPGLAADFSDPTWPCIQRKVEDLSLGLMWPYQVVDGETAENSTDIDEIAGLLALRRIELEDLRPQVAEFAARYNGDPDILGQVFQRVFDTLSKRRKHIIAGIGEFSLKQIDLAEKIDLARVEMDQALSSDPPDYDRVDALEEQLDWDQLIYSDRQRSITYLCETPQIIERRLFAISQMLQQLTSDQG</sequence>
<dbReference type="AlphaFoldDB" id="A0AA90YVD0"/>
<evidence type="ECO:0000313" key="4">
    <source>
        <dbReference type="Proteomes" id="UP000597886"/>
    </source>
</evidence>
<reference evidence="3 5" key="1">
    <citation type="submission" date="2019-12" db="EMBL/GenBank/DDBJ databases">
        <title>Ruegeria JWLKs population differentiation of coral mucus and skeleton niches.</title>
        <authorList>
            <person name="Luo D."/>
        </authorList>
    </citation>
    <scope>NUCLEOTIDE SEQUENCE</scope>
    <source>
        <strain evidence="3">HKCCD6181</strain>
        <strain evidence="2 5">HKCCD6238</strain>
    </source>
</reference>
<name>A0AA90YVD0_9RHOB</name>
<dbReference type="EMBL" id="WVQY01000002">
    <property type="protein sequence ID" value="NOD30227.1"/>
    <property type="molecule type" value="Genomic_DNA"/>
</dbReference>
<dbReference type="EMBL" id="WVRA01000006">
    <property type="protein sequence ID" value="NOE19652.1"/>
    <property type="molecule type" value="Genomic_DNA"/>
</dbReference>
<dbReference type="Proteomes" id="UP000599383">
    <property type="component" value="Unassembled WGS sequence"/>
</dbReference>
<gene>
    <name evidence="2" type="ORF">GS617_08105</name>
    <name evidence="3" type="ORF">GS634_16130</name>
</gene>
<keyword evidence="5" id="KW-1185">Reference proteome</keyword>
<evidence type="ECO:0000256" key="1">
    <source>
        <dbReference type="SAM" id="SignalP"/>
    </source>
</evidence>
<feature type="chain" id="PRO_5041644685" evidence="1">
    <location>
        <begin position="23"/>
        <end position="204"/>
    </location>
</feature>
<feature type="signal peptide" evidence="1">
    <location>
        <begin position="1"/>
        <end position="22"/>
    </location>
</feature>
<evidence type="ECO:0000313" key="5">
    <source>
        <dbReference type="Proteomes" id="UP000599383"/>
    </source>
</evidence>
<evidence type="ECO:0000313" key="3">
    <source>
        <dbReference type="EMBL" id="NOE19652.1"/>
    </source>
</evidence>
<protein>
    <submittedName>
        <fullName evidence="3">Uncharacterized protein</fullName>
    </submittedName>
</protein>
<proteinExistence type="predicted"/>
<keyword evidence="1" id="KW-0732">Signal</keyword>